<dbReference type="InterPro" id="IPR029000">
    <property type="entry name" value="Cyclophilin-like_dom_sf"/>
</dbReference>
<proteinExistence type="predicted"/>
<reference evidence="3 4" key="1">
    <citation type="journal article" date="2024" name="Science">
        <title>Giant polyketide synthase enzymes in the biosynthesis of giant marine polyether toxins.</title>
        <authorList>
            <person name="Fallon T.R."/>
            <person name="Shende V.V."/>
            <person name="Wierzbicki I.H."/>
            <person name="Pendleton A.L."/>
            <person name="Watervoot N.F."/>
            <person name="Auber R.P."/>
            <person name="Gonzalez D.J."/>
            <person name="Wisecaver J.H."/>
            <person name="Moore B.S."/>
        </authorList>
    </citation>
    <scope>NUCLEOTIDE SEQUENCE [LARGE SCALE GENOMIC DNA]</scope>
    <source>
        <strain evidence="3 4">12B1</strain>
    </source>
</reference>
<dbReference type="Pfam" id="PF00160">
    <property type="entry name" value="Pro_isomerase"/>
    <property type="match status" value="1"/>
</dbReference>
<dbReference type="GO" id="GO:0005737">
    <property type="term" value="C:cytoplasm"/>
    <property type="evidence" value="ECO:0007669"/>
    <property type="project" value="TreeGrafter"/>
</dbReference>
<dbReference type="Proteomes" id="UP001515480">
    <property type="component" value="Unassembled WGS sequence"/>
</dbReference>
<feature type="region of interest" description="Disordered" evidence="1">
    <location>
        <begin position="47"/>
        <end position="83"/>
    </location>
</feature>
<dbReference type="PROSITE" id="PS50072">
    <property type="entry name" value="CSA_PPIASE_2"/>
    <property type="match status" value="1"/>
</dbReference>
<dbReference type="PANTHER" id="PTHR11071:SF561">
    <property type="entry name" value="PEPTIDYL-PROLYL CIS-TRANS ISOMERASE D-RELATED"/>
    <property type="match status" value="1"/>
</dbReference>
<name>A0AB34J4Z6_PRYPA</name>
<evidence type="ECO:0000259" key="2">
    <source>
        <dbReference type="PROSITE" id="PS50072"/>
    </source>
</evidence>
<protein>
    <recommendedName>
        <fullName evidence="2">PPIase cyclophilin-type domain-containing protein</fullName>
    </recommendedName>
</protein>
<accession>A0AB34J4Z6</accession>
<gene>
    <name evidence="3" type="ORF">AB1Y20_005125</name>
</gene>
<dbReference type="GO" id="GO:0016018">
    <property type="term" value="F:cyclosporin A binding"/>
    <property type="evidence" value="ECO:0007669"/>
    <property type="project" value="TreeGrafter"/>
</dbReference>
<sequence length="409" mass="44342">MVLKRQLCALAGAVMAVQLWITLLSMRSASTVADQPMIQGEAELRLEHPGSRDSSVPHSITSLSPSPLPPPSRVPPSPSPSTKLYTCHTSPHTEYDGPVVIWGSRNVVRSADECCASCMKHREAHEASQPCVYWIYCGVEAGCATQKHGECWGKTRSTPNELKPRLRGQGERCPWTSGAVYTEAEAAAMREAAMAEARVREERRDRPGNPHVYFDIEITRNADSPSSLPTQGRVEFVLYAHESPRAAENFRAMCTGEKGGRLTYKGMRFYRILDMFIDQAGVHGVSSIWGEAFDDDPGGLLLKHDRPGLLSAANSGPDTNSGHFSIVVAPAPHLDTSYTIFGEVVQGMDIVMAVNALAPPSGASLGSAVVTAAGCLKNCDPRPQVTAKCKTRAHEERLVQGRSIHPCLD</sequence>
<dbReference type="PANTHER" id="PTHR11071">
    <property type="entry name" value="PEPTIDYL-PROLYL CIS-TRANS ISOMERASE"/>
    <property type="match status" value="1"/>
</dbReference>
<dbReference type="EMBL" id="JBGBPQ010000013">
    <property type="protein sequence ID" value="KAL1511840.1"/>
    <property type="molecule type" value="Genomic_DNA"/>
</dbReference>
<dbReference type="AlphaFoldDB" id="A0AB34J4Z6"/>
<dbReference type="Gene3D" id="2.40.100.10">
    <property type="entry name" value="Cyclophilin-like"/>
    <property type="match status" value="1"/>
</dbReference>
<evidence type="ECO:0000313" key="3">
    <source>
        <dbReference type="EMBL" id="KAL1511840.1"/>
    </source>
</evidence>
<dbReference type="GO" id="GO:0006457">
    <property type="term" value="P:protein folding"/>
    <property type="evidence" value="ECO:0007669"/>
    <property type="project" value="TreeGrafter"/>
</dbReference>
<dbReference type="SUPFAM" id="SSF50891">
    <property type="entry name" value="Cyclophilin-like"/>
    <property type="match status" value="1"/>
</dbReference>
<dbReference type="PRINTS" id="PR00153">
    <property type="entry name" value="CSAPPISMRASE"/>
</dbReference>
<keyword evidence="4" id="KW-1185">Reference proteome</keyword>
<dbReference type="InterPro" id="IPR002130">
    <property type="entry name" value="Cyclophilin-type_PPIase_dom"/>
</dbReference>
<comment type="caution">
    <text evidence="3">The sequence shown here is derived from an EMBL/GenBank/DDBJ whole genome shotgun (WGS) entry which is preliminary data.</text>
</comment>
<organism evidence="3 4">
    <name type="scientific">Prymnesium parvum</name>
    <name type="common">Toxic golden alga</name>
    <dbReference type="NCBI Taxonomy" id="97485"/>
    <lineage>
        <taxon>Eukaryota</taxon>
        <taxon>Haptista</taxon>
        <taxon>Haptophyta</taxon>
        <taxon>Prymnesiophyceae</taxon>
        <taxon>Prymnesiales</taxon>
        <taxon>Prymnesiaceae</taxon>
        <taxon>Prymnesium</taxon>
    </lineage>
</organism>
<feature type="domain" description="PPIase cyclophilin-type" evidence="2">
    <location>
        <begin position="221"/>
        <end position="377"/>
    </location>
</feature>
<feature type="compositionally biased region" description="Polar residues" evidence="1">
    <location>
        <begin position="52"/>
        <end position="61"/>
    </location>
</feature>
<dbReference type="GO" id="GO:0003755">
    <property type="term" value="F:peptidyl-prolyl cis-trans isomerase activity"/>
    <property type="evidence" value="ECO:0007669"/>
    <property type="project" value="InterPro"/>
</dbReference>
<feature type="compositionally biased region" description="Pro residues" evidence="1">
    <location>
        <begin position="66"/>
        <end position="79"/>
    </location>
</feature>
<evidence type="ECO:0000256" key="1">
    <source>
        <dbReference type="SAM" id="MobiDB-lite"/>
    </source>
</evidence>
<evidence type="ECO:0000313" key="4">
    <source>
        <dbReference type="Proteomes" id="UP001515480"/>
    </source>
</evidence>